<dbReference type="AlphaFoldDB" id="A0A8H3FVF1"/>
<dbReference type="Pfam" id="PF04749">
    <property type="entry name" value="PLAC8"/>
    <property type="match status" value="1"/>
</dbReference>
<reference evidence="1" key="1">
    <citation type="submission" date="2021-03" db="EMBL/GenBank/DDBJ databases">
        <authorList>
            <person name="Tagirdzhanova G."/>
        </authorList>
    </citation>
    <scope>NUCLEOTIDE SEQUENCE</scope>
</reference>
<dbReference type="NCBIfam" id="TIGR01571">
    <property type="entry name" value="A_thal_Cys_rich"/>
    <property type="match status" value="1"/>
</dbReference>
<comment type="caution">
    <text evidence="1">The sequence shown here is derived from an EMBL/GenBank/DDBJ whole genome shotgun (WGS) entry which is preliminary data.</text>
</comment>
<sequence length="161" mass="18052">MAAPTHEKSEMQHDVDHWVNRVNHVAKDHSGITNPTGTAPWYSSFFGCFDPVDTCLVTCCCPCITFGKTHHRLNKDGDLIGYNVVNASCLGWWAVSCFGGHCIPNLLQRHEIRERSQPNLQGNFVTDFLKEKEAQHLLSIEKKDVTMQQPGKPVGMTYGPQ</sequence>
<dbReference type="Proteomes" id="UP000664521">
    <property type="component" value="Unassembled WGS sequence"/>
</dbReference>
<gene>
    <name evidence="1" type="ORF">HETSPECPRED_006859</name>
</gene>
<name>A0A8H3FVF1_9LECA</name>
<protein>
    <recommendedName>
        <fullName evidence="3">PLAC8 family protein</fullName>
    </recommendedName>
</protein>
<dbReference type="OrthoDB" id="1045822at2759"/>
<keyword evidence="2" id="KW-1185">Reference proteome</keyword>
<dbReference type="InterPro" id="IPR006461">
    <property type="entry name" value="PLAC_motif_containing"/>
</dbReference>
<accession>A0A8H3FVF1</accession>
<proteinExistence type="predicted"/>
<evidence type="ECO:0000313" key="2">
    <source>
        <dbReference type="Proteomes" id="UP000664521"/>
    </source>
</evidence>
<evidence type="ECO:0000313" key="1">
    <source>
        <dbReference type="EMBL" id="CAF9928483.1"/>
    </source>
</evidence>
<dbReference type="EMBL" id="CAJPDS010000048">
    <property type="protein sequence ID" value="CAF9928483.1"/>
    <property type="molecule type" value="Genomic_DNA"/>
</dbReference>
<dbReference type="PANTHER" id="PTHR15907">
    <property type="entry name" value="DUF614 FAMILY PROTEIN-RELATED"/>
    <property type="match status" value="1"/>
</dbReference>
<organism evidence="1 2">
    <name type="scientific">Heterodermia speciosa</name>
    <dbReference type="NCBI Taxonomy" id="116794"/>
    <lineage>
        <taxon>Eukaryota</taxon>
        <taxon>Fungi</taxon>
        <taxon>Dikarya</taxon>
        <taxon>Ascomycota</taxon>
        <taxon>Pezizomycotina</taxon>
        <taxon>Lecanoromycetes</taxon>
        <taxon>OSLEUM clade</taxon>
        <taxon>Lecanoromycetidae</taxon>
        <taxon>Caliciales</taxon>
        <taxon>Physciaceae</taxon>
        <taxon>Heterodermia</taxon>
    </lineage>
</organism>
<evidence type="ECO:0008006" key="3">
    <source>
        <dbReference type="Google" id="ProtNLM"/>
    </source>
</evidence>